<feature type="domain" description="HTH tetR-type" evidence="3">
    <location>
        <begin position="2"/>
        <end position="61"/>
    </location>
</feature>
<gene>
    <name evidence="4" type="ORF">ACFQ0P_05410</name>
</gene>
<sequence length="181" mass="19396">MKYSRDDILDSAVDLIDREGIGVSTARVAAHAGVSNGTLFHYFPTKQDFIDALYLRVKRSLADAIGETDVTDPPKDRAHQVWDRWVAWALSAPARHRVVLLLKGGGVVRPEAVSEAAALFSGVTDVLDAAAKDGTLVPMPLPYLAAVVEAQVDVAVTAQLDGAARDTAFEMAWASISSRLP</sequence>
<dbReference type="InterPro" id="IPR023772">
    <property type="entry name" value="DNA-bd_HTH_TetR-type_CS"/>
</dbReference>
<dbReference type="PANTHER" id="PTHR30055">
    <property type="entry name" value="HTH-TYPE TRANSCRIPTIONAL REGULATOR RUTR"/>
    <property type="match status" value="1"/>
</dbReference>
<evidence type="ECO:0000256" key="2">
    <source>
        <dbReference type="PROSITE-ProRule" id="PRU00335"/>
    </source>
</evidence>
<dbReference type="Proteomes" id="UP001597055">
    <property type="component" value="Unassembled WGS sequence"/>
</dbReference>
<dbReference type="SUPFAM" id="SSF48498">
    <property type="entry name" value="Tetracyclin repressor-like, C-terminal domain"/>
    <property type="match status" value="1"/>
</dbReference>
<keyword evidence="1 2" id="KW-0238">DNA-binding</keyword>
<evidence type="ECO:0000259" key="3">
    <source>
        <dbReference type="PROSITE" id="PS50977"/>
    </source>
</evidence>
<keyword evidence="5" id="KW-1185">Reference proteome</keyword>
<proteinExistence type="predicted"/>
<dbReference type="RefSeq" id="WP_204981094.1">
    <property type="nucleotide sequence ID" value="NZ_JBHTII010000001.1"/>
</dbReference>
<accession>A0ABW3AFR8</accession>
<dbReference type="InterPro" id="IPR050109">
    <property type="entry name" value="HTH-type_TetR-like_transc_reg"/>
</dbReference>
<dbReference type="Pfam" id="PF00440">
    <property type="entry name" value="TetR_N"/>
    <property type="match status" value="1"/>
</dbReference>
<reference evidence="5" key="1">
    <citation type="journal article" date="2019" name="Int. J. Syst. Evol. Microbiol.">
        <title>The Global Catalogue of Microorganisms (GCM) 10K type strain sequencing project: providing services to taxonomists for standard genome sequencing and annotation.</title>
        <authorList>
            <consortium name="The Broad Institute Genomics Platform"/>
            <consortium name="The Broad Institute Genome Sequencing Center for Infectious Disease"/>
            <person name="Wu L."/>
            <person name="Ma J."/>
        </authorList>
    </citation>
    <scope>NUCLEOTIDE SEQUENCE [LARGE SCALE GENOMIC DNA]</scope>
    <source>
        <strain evidence="5">CCUG 54523</strain>
    </source>
</reference>
<organism evidence="4 5">
    <name type="scientific">Microbacterium insulae</name>
    <dbReference type="NCBI Taxonomy" id="483014"/>
    <lineage>
        <taxon>Bacteria</taxon>
        <taxon>Bacillati</taxon>
        <taxon>Actinomycetota</taxon>
        <taxon>Actinomycetes</taxon>
        <taxon>Micrococcales</taxon>
        <taxon>Microbacteriaceae</taxon>
        <taxon>Microbacterium</taxon>
    </lineage>
</organism>
<dbReference type="InterPro" id="IPR001647">
    <property type="entry name" value="HTH_TetR"/>
</dbReference>
<name>A0ABW3AFR8_9MICO</name>
<feature type="DNA-binding region" description="H-T-H motif" evidence="2">
    <location>
        <begin position="24"/>
        <end position="43"/>
    </location>
</feature>
<dbReference type="PRINTS" id="PR00455">
    <property type="entry name" value="HTHTETR"/>
</dbReference>
<dbReference type="SUPFAM" id="SSF46689">
    <property type="entry name" value="Homeodomain-like"/>
    <property type="match status" value="1"/>
</dbReference>
<dbReference type="EMBL" id="JBHTII010000001">
    <property type="protein sequence ID" value="MFD0789828.1"/>
    <property type="molecule type" value="Genomic_DNA"/>
</dbReference>
<dbReference type="PANTHER" id="PTHR30055:SF222">
    <property type="entry name" value="REGULATORY PROTEIN"/>
    <property type="match status" value="1"/>
</dbReference>
<dbReference type="Gene3D" id="1.10.357.10">
    <property type="entry name" value="Tetracycline Repressor, domain 2"/>
    <property type="match status" value="1"/>
</dbReference>
<comment type="caution">
    <text evidence="4">The sequence shown here is derived from an EMBL/GenBank/DDBJ whole genome shotgun (WGS) entry which is preliminary data.</text>
</comment>
<dbReference type="InterPro" id="IPR036271">
    <property type="entry name" value="Tet_transcr_reg_TetR-rel_C_sf"/>
</dbReference>
<evidence type="ECO:0000256" key="1">
    <source>
        <dbReference type="ARBA" id="ARBA00023125"/>
    </source>
</evidence>
<dbReference type="InterPro" id="IPR009057">
    <property type="entry name" value="Homeodomain-like_sf"/>
</dbReference>
<dbReference type="PROSITE" id="PS50977">
    <property type="entry name" value="HTH_TETR_2"/>
    <property type="match status" value="1"/>
</dbReference>
<evidence type="ECO:0000313" key="5">
    <source>
        <dbReference type="Proteomes" id="UP001597055"/>
    </source>
</evidence>
<evidence type="ECO:0000313" key="4">
    <source>
        <dbReference type="EMBL" id="MFD0789828.1"/>
    </source>
</evidence>
<protein>
    <submittedName>
        <fullName evidence="4">TetR/AcrR family transcriptional regulator</fullName>
    </submittedName>
</protein>
<dbReference type="PROSITE" id="PS01081">
    <property type="entry name" value="HTH_TETR_1"/>
    <property type="match status" value="1"/>
</dbReference>